<comment type="caution">
    <text evidence="1">The sequence shown here is derived from an EMBL/GenBank/DDBJ whole genome shotgun (WGS) entry which is preliminary data.</text>
</comment>
<reference evidence="1" key="1">
    <citation type="submission" date="2020-08" db="EMBL/GenBank/DDBJ databases">
        <authorList>
            <person name="Cejkova D."/>
            <person name="Kubasova T."/>
            <person name="Jahodarova E."/>
            <person name="Rychlik I."/>
        </authorList>
    </citation>
    <scope>NUCLEOTIDE SEQUENCE</scope>
    <source>
        <strain evidence="1">An824</strain>
    </source>
</reference>
<evidence type="ECO:0008006" key="3">
    <source>
        <dbReference type="Google" id="ProtNLM"/>
    </source>
</evidence>
<dbReference type="Pfam" id="PF21983">
    <property type="entry name" value="NikA-like"/>
    <property type="match status" value="1"/>
</dbReference>
<dbReference type="EMBL" id="JACJJG010000003">
    <property type="protein sequence ID" value="MBM6672592.1"/>
    <property type="molecule type" value="Genomic_DNA"/>
</dbReference>
<accession>A0A938WRF1</accession>
<reference evidence="1" key="2">
    <citation type="journal article" date="2021" name="Sci. Rep.">
        <title>The distribution of antibiotic resistance genes in chicken gut microbiota commensals.</title>
        <authorList>
            <person name="Juricova H."/>
            <person name="Matiasovicova J."/>
            <person name="Kubasova T."/>
            <person name="Cejkova D."/>
            <person name="Rychlik I."/>
        </authorList>
    </citation>
    <scope>NUCLEOTIDE SEQUENCE</scope>
    <source>
        <strain evidence="1">An824</strain>
    </source>
</reference>
<protein>
    <recommendedName>
        <fullName evidence="3">Plasmid mobilization relaxosome protein MobC</fullName>
    </recommendedName>
</protein>
<proteinExistence type="predicted"/>
<dbReference type="InterPro" id="IPR053842">
    <property type="entry name" value="NikA-like"/>
</dbReference>
<gene>
    <name evidence="1" type="ORF">H6A34_01630</name>
</gene>
<name>A0A938WRF1_9BACT</name>
<evidence type="ECO:0000313" key="1">
    <source>
        <dbReference type="EMBL" id="MBM6672592.1"/>
    </source>
</evidence>
<organism evidence="1 2">
    <name type="scientific">Marseilla massiliensis</name>
    <dbReference type="NCBI Taxonomy" id="1841864"/>
    <lineage>
        <taxon>Bacteria</taxon>
        <taxon>Pseudomonadati</taxon>
        <taxon>Bacteroidota</taxon>
        <taxon>Bacteroidia</taxon>
        <taxon>Bacteroidales</taxon>
        <taxon>Prevotellaceae</taxon>
        <taxon>Marseilla</taxon>
    </lineage>
</organism>
<evidence type="ECO:0000313" key="2">
    <source>
        <dbReference type="Proteomes" id="UP000706891"/>
    </source>
</evidence>
<dbReference type="RefSeq" id="WP_205103074.1">
    <property type="nucleotide sequence ID" value="NZ_JACJJG010000003.1"/>
</dbReference>
<keyword evidence="2" id="KW-1185">Reference proteome</keyword>
<dbReference type="Proteomes" id="UP000706891">
    <property type="component" value="Unassembled WGS sequence"/>
</dbReference>
<dbReference type="AlphaFoldDB" id="A0A938WRF1"/>
<sequence>MKEKRTRYIKIRMTREEMERIKEKSASYTSVSHFIRSAVAEHSGVDAKQKLELIRELGGFYREFRSGLSHVGGNLNQSVRRANELSAAGLLPPSYVTEVLMPAILETRNTLDGIKKELDAITRKAVKL</sequence>